<gene>
    <name evidence="4" type="ORF">AWRI4619_LOCUS7968</name>
</gene>
<dbReference type="Proteomes" id="UP000716446">
    <property type="component" value="Unassembled WGS sequence"/>
</dbReference>
<name>A0A9N8PFN4_9PEZI</name>
<accession>A0A9N8PFN4</accession>
<evidence type="ECO:0000256" key="1">
    <source>
        <dbReference type="PROSITE-ProRule" id="PRU00325"/>
    </source>
</evidence>
<feature type="compositionally biased region" description="Polar residues" evidence="2">
    <location>
        <begin position="91"/>
        <end position="103"/>
    </location>
</feature>
<feature type="region of interest" description="Disordered" evidence="2">
    <location>
        <begin position="75"/>
        <end position="136"/>
    </location>
</feature>
<keyword evidence="1" id="KW-0863">Zinc-finger</keyword>
<keyword evidence="1" id="KW-0862">Zinc</keyword>
<dbReference type="InterPro" id="IPR007527">
    <property type="entry name" value="Znf_SWIM"/>
</dbReference>
<comment type="caution">
    <text evidence="4">The sequence shown here is derived from an EMBL/GenBank/DDBJ whole genome shotgun (WGS) entry which is preliminary data.</text>
</comment>
<dbReference type="EMBL" id="CAIJEN010000014">
    <property type="protein sequence ID" value="CAD0093772.1"/>
    <property type="molecule type" value="Genomic_DNA"/>
</dbReference>
<keyword evidence="1" id="KW-0479">Metal-binding</keyword>
<reference evidence="4" key="1">
    <citation type="submission" date="2020-06" db="EMBL/GenBank/DDBJ databases">
        <authorList>
            <person name="Onetto C."/>
        </authorList>
    </citation>
    <scope>NUCLEOTIDE SEQUENCE</scope>
</reference>
<evidence type="ECO:0000256" key="2">
    <source>
        <dbReference type="SAM" id="MobiDB-lite"/>
    </source>
</evidence>
<evidence type="ECO:0000313" key="4">
    <source>
        <dbReference type="EMBL" id="CAD0093772.1"/>
    </source>
</evidence>
<protein>
    <recommendedName>
        <fullName evidence="3">SWIM-type domain-containing protein</fullName>
    </recommendedName>
</protein>
<keyword evidence="5" id="KW-1185">Reference proteome</keyword>
<evidence type="ECO:0000259" key="3">
    <source>
        <dbReference type="PROSITE" id="PS50966"/>
    </source>
</evidence>
<evidence type="ECO:0000313" key="5">
    <source>
        <dbReference type="Proteomes" id="UP000716446"/>
    </source>
</evidence>
<feature type="compositionally biased region" description="Basic and acidic residues" evidence="2">
    <location>
        <begin position="104"/>
        <end position="118"/>
    </location>
</feature>
<dbReference type="GO" id="GO:0008270">
    <property type="term" value="F:zinc ion binding"/>
    <property type="evidence" value="ECO:0007669"/>
    <property type="project" value="UniProtKB-KW"/>
</dbReference>
<organism evidence="4 5">
    <name type="scientific">Aureobasidium vineae</name>
    <dbReference type="NCBI Taxonomy" id="2773715"/>
    <lineage>
        <taxon>Eukaryota</taxon>
        <taxon>Fungi</taxon>
        <taxon>Dikarya</taxon>
        <taxon>Ascomycota</taxon>
        <taxon>Pezizomycotina</taxon>
        <taxon>Dothideomycetes</taxon>
        <taxon>Dothideomycetidae</taxon>
        <taxon>Dothideales</taxon>
        <taxon>Saccotheciaceae</taxon>
        <taxon>Aureobasidium</taxon>
    </lineage>
</organism>
<proteinExistence type="predicted"/>
<sequence length="241" mass="26316">MTLPQSRAFITSLVKSLNTSSTTTTTTPTSNPLKQATTADRSVLLTLHVLFPNELLSALDLLDRELVVRLSPILESDVPPPKSEQSREPSQDTNMEQDNSTTLDDGKDSGKTNPDRKNAVYYVRSAQQTSSNSRFRDPMASTMHYEVRTSSWSCSCPAFVFSAFPANSADNKEQEEDEAATVQTEDQEWMVGGLSLGKDVPMCKHLLACMLAERGGPFGGYVKTKEVSVEELAGWAAGWGG</sequence>
<dbReference type="AlphaFoldDB" id="A0A9N8PFN4"/>
<dbReference type="PROSITE" id="PS50966">
    <property type="entry name" value="ZF_SWIM"/>
    <property type="match status" value="1"/>
</dbReference>
<feature type="domain" description="SWIM-type" evidence="3">
    <location>
        <begin position="145"/>
        <end position="214"/>
    </location>
</feature>